<accession>A0ACB7T4M4</accession>
<dbReference type="Proteomes" id="UP000821845">
    <property type="component" value="Chromosome 11"/>
</dbReference>
<evidence type="ECO:0000313" key="1">
    <source>
        <dbReference type="EMBL" id="KAH6941076.1"/>
    </source>
</evidence>
<name>A0ACB7T4M4_HYAAI</name>
<dbReference type="EMBL" id="CM023491">
    <property type="protein sequence ID" value="KAH6941076.1"/>
    <property type="molecule type" value="Genomic_DNA"/>
</dbReference>
<evidence type="ECO:0000313" key="2">
    <source>
        <dbReference type="Proteomes" id="UP000821845"/>
    </source>
</evidence>
<sequence length="129" mass="14012">MLCPVLAVSWALLVAAVLPPACRARAVMGGDDPDRARAIELIKGRILADLGMSSAPTGYGRAASDSLHLEHMMRVYRRSLHGPSEEASGGRRRGRKGLARGAAKEVTHYYSFKSEGESSKELLYLLSMR</sequence>
<reference evidence="1" key="1">
    <citation type="submission" date="2020-05" db="EMBL/GenBank/DDBJ databases">
        <title>Large-scale comparative analyses of tick genomes elucidate their genetic diversity and vector capacities.</title>
        <authorList>
            <person name="Jia N."/>
            <person name="Wang J."/>
            <person name="Shi W."/>
            <person name="Du L."/>
            <person name="Sun Y."/>
            <person name="Zhan W."/>
            <person name="Jiang J."/>
            <person name="Wang Q."/>
            <person name="Zhang B."/>
            <person name="Ji P."/>
            <person name="Sakyi L.B."/>
            <person name="Cui X."/>
            <person name="Yuan T."/>
            <person name="Jiang B."/>
            <person name="Yang W."/>
            <person name="Lam T.T.-Y."/>
            <person name="Chang Q."/>
            <person name="Ding S."/>
            <person name="Wang X."/>
            <person name="Zhu J."/>
            <person name="Ruan X."/>
            <person name="Zhao L."/>
            <person name="Wei J."/>
            <person name="Que T."/>
            <person name="Du C."/>
            <person name="Cheng J."/>
            <person name="Dai P."/>
            <person name="Han X."/>
            <person name="Huang E."/>
            <person name="Gao Y."/>
            <person name="Liu J."/>
            <person name="Shao H."/>
            <person name="Ye R."/>
            <person name="Li L."/>
            <person name="Wei W."/>
            <person name="Wang X."/>
            <person name="Wang C."/>
            <person name="Yang T."/>
            <person name="Huo Q."/>
            <person name="Li W."/>
            <person name="Guo W."/>
            <person name="Chen H."/>
            <person name="Zhou L."/>
            <person name="Ni X."/>
            <person name="Tian J."/>
            <person name="Zhou Y."/>
            <person name="Sheng Y."/>
            <person name="Liu T."/>
            <person name="Pan Y."/>
            <person name="Xia L."/>
            <person name="Li J."/>
            <person name="Zhao F."/>
            <person name="Cao W."/>
        </authorList>
    </citation>
    <scope>NUCLEOTIDE SEQUENCE</scope>
    <source>
        <strain evidence="1">Hyas-2018</strain>
    </source>
</reference>
<keyword evidence="2" id="KW-1185">Reference proteome</keyword>
<organism evidence="1 2">
    <name type="scientific">Hyalomma asiaticum</name>
    <name type="common">Tick</name>
    <dbReference type="NCBI Taxonomy" id="266040"/>
    <lineage>
        <taxon>Eukaryota</taxon>
        <taxon>Metazoa</taxon>
        <taxon>Ecdysozoa</taxon>
        <taxon>Arthropoda</taxon>
        <taxon>Chelicerata</taxon>
        <taxon>Arachnida</taxon>
        <taxon>Acari</taxon>
        <taxon>Parasitiformes</taxon>
        <taxon>Ixodida</taxon>
        <taxon>Ixodoidea</taxon>
        <taxon>Ixodidae</taxon>
        <taxon>Hyalomminae</taxon>
        <taxon>Hyalomma</taxon>
    </lineage>
</organism>
<proteinExistence type="predicted"/>
<gene>
    <name evidence="1" type="ORF">HPB50_013274</name>
</gene>
<comment type="caution">
    <text evidence="1">The sequence shown here is derived from an EMBL/GenBank/DDBJ whole genome shotgun (WGS) entry which is preliminary data.</text>
</comment>
<protein>
    <submittedName>
        <fullName evidence="1">Uncharacterized protein</fullName>
    </submittedName>
</protein>